<organism evidence="2 3">
    <name type="scientific">Luteolibacter arcticus</name>
    <dbReference type="NCBI Taxonomy" id="1581411"/>
    <lineage>
        <taxon>Bacteria</taxon>
        <taxon>Pseudomonadati</taxon>
        <taxon>Verrucomicrobiota</taxon>
        <taxon>Verrucomicrobiia</taxon>
        <taxon>Verrucomicrobiales</taxon>
        <taxon>Verrucomicrobiaceae</taxon>
        <taxon>Luteolibacter</taxon>
    </lineage>
</organism>
<protein>
    <recommendedName>
        <fullName evidence="4">CvpA family protein</fullName>
    </recommendedName>
</protein>
<sequence length="263" mass="28398">MKELLAALDLETIPQVSLGTAALLIFGACASLAVLRGLLRIFAGSLVVCLSGFAAYLAWRHAPAIDIPGGPWIAPVLAGGAAFFLLRKLLHFAVRPFGRPNEGIAESNKRSPVRWAVTMLFSLIPAALLWFTGATALRNIGSVAEIRSFVDGSQGTTAPSAFLAELKDTINRALPAGWFQGIDPLAEDARVTLAKLIALGDSTPPPKAILVMEEPEIRSLILHDARLRELAKAKRYADILRDPRLDHVMANPDLRKMLADLRL</sequence>
<accession>A0ABT3GD16</accession>
<evidence type="ECO:0000256" key="1">
    <source>
        <dbReference type="SAM" id="Phobius"/>
    </source>
</evidence>
<feature type="transmembrane region" description="Helical" evidence="1">
    <location>
        <begin position="41"/>
        <end position="59"/>
    </location>
</feature>
<evidence type="ECO:0000313" key="2">
    <source>
        <dbReference type="EMBL" id="MCW1921525.1"/>
    </source>
</evidence>
<feature type="transmembrane region" description="Helical" evidence="1">
    <location>
        <begin position="111"/>
        <end position="131"/>
    </location>
</feature>
<reference evidence="2 3" key="1">
    <citation type="submission" date="2022-10" db="EMBL/GenBank/DDBJ databases">
        <title>Luteolibacter arcticus strain CCTCC AB 2014275, whole genome shotgun sequencing project.</title>
        <authorList>
            <person name="Zhao G."/>
            <person name="Shen L."/>
        </authorList>
    </citation>
    <scope>NUCLEOTIDE SEQUENCE [LARGE SCALE GENOMIC DNA]</scope>
    <source>
        <strain evidence="2 3">CCTCC AB 2014275</strain>
    </source>
</reference>
<evidence type="ECO:0008006" key="4">
    <source>
        <dbReference type="Google" id="ProtNLM"/>
    </source>
</evidence>
<proteinExistence type="predicted"/>
<keyword evidence="3" id="KW-1185">Reference proteome</keyword>
<dbReference type="PROSITE" id="PS51257">
    <property type="entry name" value="PROKAR_LIPOPROTEIN"/>
    <property type="match status" value="1"/>
</dbReference>
<dbReference type="EMBL" id="JAPDDT010000001">
    <property type="protein sequence ID" value="MCW1921525.1"/>
    <property type="molecule type" value="Genomic_DNA"/>
</dbReference>
<keyword evidence="1" id="KW-0472">Membrane</keyword>
<keyword evidence="1" id="KW-1133">Transmembrane helix</keyword>
<keyword evidence="1" id="KW-0812">Transmembrane</keyword>
<comment type="caution">
    <text evidence="2">The sequence shown here is derived from an EMBL/GenBank/DDBJ whole genome shotgun (WGS) entry which is preliminary data.</text>
</comment>
<dbReference type="Proteomes" id="UP001320876">
    <property type="component" value="Unassembled WGS sequence"/>
</dbReference>
<feature type="transmembrane region" description="Helical" evidence="1">
    <location>
        <begin position="12"/>
        <end position="34"/>
    </location>
</feature>
<evidence type="ECO:0000313" key="3">
    <source>
        <dbReference type="Proteomes" id="UP001320876"/>
    </source>
</evidence>
<gene>
    <name evidence="2" type="ORF">OKA05_03105</name>
</gene>
<dbReference type="RefSeq" id="WP_264485634.1">
    <property type="nucleotide sequence ID" value="NZ_JAPDDT010000001.1"/>
</dbReference>
<feature type="transmembrane region" description="Helical" evidence="1">
    <location>
        <begin position="71"/>
        <end position="90"/>
    </location>
</feature>
<name>A0ABT3GD16_9BACT</name>